<evidence type="ECO:0000259" key="4">
    <source>
        <dbReference type="PROSITE" id="PS51819"/>
    </source>
</evidence>
<gene>
    <name evidence="5" type="ORF">A3A93_01475</name>
</gene>
<evidence type="ECO:0000313" key="6">
    <source>
        <dbReference type="Proteomes" id="UP000177141"/>
    </source>
</evidence>
<sequence length="141" mass="16735">MQFNPLLPELYVTDFKKSLHFYTKIIGFKLEYSRENPLFAFLSFERAQIMIQELDPNEDHEYITGKFAYPFGRGINFQIDTKDVERISDSLKKNNCPLRRELEDSWYKVKNLLQGCRQILVQDPDGYLLRFSQDIGKKTVK</sequence>
<dbReference type="EMBL" id="MGAL01000017">
    <property type="protein sequence ID" value="OGK48292.1"/>
    <property type="molecule type" value="Genomic_DNA"/>
</dbReference>
<dbReference type="InterPro" id="IPR029068">
    <property type="entry name" value="Glyas_Bleomycin-R_OHBP_Dase"/>
</dbReference>
<dbReference type="GO" id="GO:0046677">
    <property type="term" value="P:response to antibiotic"/>
    <property type="evidence" value="ECO:0007669"/>
    <property type="project" value="UniProtKB-KW"/>
</dbReference>
<dbReference type="InterPro" id="IPR000335">
    <property type="entry name" value="Bleomycin-R"/>
</dbReference>
<comment type="similarity">
    <text evidence="1">Belongs to the bleomycin resistance protein family.</text>
</comment>
<dbReference type="SUPFAM" id="SSF54593">
    <property type="entry name" value="Glyoxalase/Bleomycin resistance protein/Dihydroxybiphenyl dioxygenase"/>
    <property type="match status" value="1"/>
</dbReference>
<dbReference type="Proteomes" id="UP000177141">
    <property type="component" value="Unassembled WGS sequence"/>
</dbReference>
<dbReference type="CDD" id="cd08349">
    <property type="entry name" value="BLMA_like"/>
    <property type="match status" value="1"/>
</dbReference>
<protein>
    <recommendedName>
        <fullName evidence="2">Bleomycin resistance protein</fullName>
    </recommendedName>
</protein>
<organism evidence="5 6">
    <name type="scientific">Candidatus Roizmanbacteria bacterium RIFCSPLOWO2_01_FULL_38_12</name>
    <dbReference type="NCBI Taxonomy" id="1802061"/>
    <lineage>
        <taxon>Bacteria</taxon>
        <taxon>Candidatus Roizmaniibacteriota</taxon>
    </lineage>
</organism>
<dbReference type="PROSITE" id="PS51819">
    <property type="entry name" value="VOC"/>
    <property type="match status" value="1"/>
</dbReference>
<keyword evidence="3" id="KW-0046">Antibiotic resistance</keyword>
<name>A0A1F7IY55_9BACT</name>
<dbReference type="InterPro" id="IPR037523">
    <property type="entry name" value="VOC_core"/>
</dbReference>
<reference evidence="5 6" key="1">
    <citation type="journal article" date="2016" name="Nat. Commun.">
        <title>Thousands of microbial genomes shed light on interconnected biogeochemical processes in an aquifer system.</title>
        <authorList>
            <person name="Anantharaman K."/>
            <person name="Brown C.T."/>
            <person name="Hug L.A."/>
            <person name="Sharon I."/>
            <person name="Castelle C.J."/>
            <person name="Probst A.J."/>
            <person name="Thomas B.C."/>
            <person name="Singh A."/>
            <person name="Wilkins M.J."/>
            <person name="Karaoz U."/>
            <person name="Brodie E.L."/>
            <person name="Williams K.H."/>
            <person name="Hubbard S.S."/>
            <person name="Banfield J.F."/>
        </authorList>
    </citation>
    <scope>NUCLEOTIDE SEQUENCE [LARGE SCALE GENOMIC DNA]</scope>
</reference>
<dbReference type="Gene3D" id="3.10.180.10">
    <property type="entry name" value="2,3-Dihydroxybiphenyl 1,2-Dioxygenase, domain 1"/>
    <property type="match status" value="1"/>
</dbReference>
<proteinExistence type="inferred from homology"/>
<evidence type="ECO:0000313" key="5">
    <source>
        <dbReference type="EMBL" id="OGK48292.1"/>
    </source>
</evidence>
<dbReference type="AlphaFoldDB" id="A0A1F7IY55"/>
<comment type="caution">
    <text evidence="5">The sequence shown here is derived from an EMBL/GenBank/DDBJ whole genome shotgun (WGS) entry which is preliminary data.</text>
</comment>
<dbReference type="STRING" id="1802061.A3A93_01475"/>
<evidence type="ECO:0000256" key="3">
    <source>
        <dbReference type="ARBA" id="ARBA00023251"/>
    </source>
</evidence>
<evidence type="ECO:0000256" key="2">
    <source>
        <dbReference type="ARBA" id="ARBA00021572"/>
    </source>
</evidence>
<evidence type="ECO:0000256" key="1">
    <source>
        <dbReference type="ARBA" id="ARBA00011051"/>
    </source>
</evidence>
<accession>A0A1F7IY55</accession>
<feature type="domain" description="VOC" evidence="4">
    <location>
        <begin position="2"/>
        <end position="134"/>
    </location>
</feature>
<dbReference type="InterPro" id="IPR004360">
    <property type="entry name" value="Glyas_Fos-R_dOase_dom"/>
</dbReference>
<dbReference type="Pfam" id="PF00903">
    <property type="entry name" value="Glyoxalase"/>
    <property type="match status" value="1"/>
</dbReference>